<accession>A0A9X0LBF4</accession>
<keyword evidence="3 10" id="KW-0479">Metal-binding</keyword>
<dbReference type="InterPro" id="IPR002397">
    <property type="entry name" value="Cyt_P450_B"/>
</dbReference>
<dbReference type="AlphaFoldDB" id="A0A9X0LBF4"/>
<dbReference type="GO" id="GO:0017000">
    <property type="term" value="P:antibiotic biosynthetic process"/>
    <property type="evidence" value="ECO:0007669"/>
    <property type="project" value="UniProtKB-KW"/>
</dbReference>
<dbReference type="PRINTS" id="PR00359">
    <property type="entry name" value="BP450"/>
</dbReference>
<comment type="pathway">
    <text evidence="9">Antibiotic biosynthesis; mycinamicin biosynthesis.</text>
</comment>
<keyword evidence="4" id="KW-0521">NADP</keyword>
<evidence type="ECO:0000313" key="13">
    <source>
        <dbReference type="Proteomes" id="UP000053246"/>
    </source>
</evidence>
<dbReference type="RefSeq" id="WP_013733043.1">
    <property type="nucleotide sequence ID" value="NZ_LMWI01000002.1"/>
</dbReference>
<dbReference type="Pfam" id="PF00067">
    <property type="entry name" value="p450"/>
    <property type="match status" value="1"/>
</dbReference>
<reference evidence="12 13" key="1">
    <citation type="submission" date="2015-10" db="EMBL/GenBank/DDBJ databases">
        <authorList>
            <person name="Ju K.-S."/>
            <person name="Doroghazi J.R."/>
            <person name="Metcalf W.W."/>
        </authorList>
    </citation>
    <scope>NUCLEOTIDE SEQUENCE [LARGE SCALE GENOMIC DNA]</scope>
    <source>
        <strain evidence="12 13">NRRL B-24793</strain>
    </source>
</reference>
<proteinExistence type="inferred from homology"/>
<evidence type="ECO:0000256" key="3">
    <source>
        <dbReference type="ARBA" id="ARBA00022723"/>
    </source>
</evidence>
<evidence type="ECO:0000256" key="7">
    <source>
        <dbReference type="ARBA" id="ARBA00023033"/>
    </source>
</evidence>
<evidence type="ECO:0000256" key="4">
    <source>
        <dbReference type="ARBA" id="ARBA00022857"/>
    </source>
</evidence>
<dbReference type="InterPro" id="IPR001128">
    <property type="entry name" value="Cyt_P450"/>
</dbReference>
<evidence type="ECO:0000313" key="12">
    <source>
        <dbReference type="EMBL" id="KUJ43913.1"/>
    </source>
</evidence>
<keyword evidence="13" id="KW-1185">Reference proteome</keyword>
<evidence type="ECO:0000256" key="2">
    <source>
        <dbReference type="ARBA" id="ARBA00022617"/>
    </source>
</evidence>
<dbReference type="Gene3D" id="1.10.630.10">
    <property type="entry name" value="Cytochrome P450"/>
    <property type="match status" value="1"/>
</dbReference>
<dbReference type="InterPro" id="IPR017972">
    <property type="entry name" value="Cyt_P450_CS"/>
</dbReference>
<evidence type="ECO:0000256" key="11">
    <source>
        <dbReference type="SAM" id="MobiDB-lite"/>
    </source>
</evidence>
<dbReference type="PRINTS" id="PR00385">
    <property type="entry name" value="P450"/>
</dbReference>
<evidence type="ECO:0000256" key="8">
    <source>
        <dbReference type="ARBA" id="ARBA00023194"/>
    </source>
</evidence>
<protein>
    <submittedName>
        <fullName evidence="12">Cytochrome</fullName>
    </submittedName>
</protein>
<gene>
    <name evidence="12" type="ORF">ADL17_11685</name>
</gene>
<feature type="region of interest" description="Disordered" evidence="11">
    <location>
        <begin position="1"/>
        <end position="22"/>
    </location>
</feature>
<dbReference type="SMR" id="A0A9X0LBF4"/>
<dbReference type="GO" id="GO:0016705">
    <property type="term" value="F:oxidoreductase activity, acting on paired donors, with incorporation or reduction of molecular oxygen"/>
    <property type="evidence" value="ECO:0007669"/>
    <property type="project" value="InterPro"/>
</dbReference>
<dbReference type="OMA" id="FIGMDPP"/>
<name>A0A9X0LBF4_9ACTN</name>
<dbReference type="PANTHER" id="PTHR46696:SF1">
    <property type="entry name" value="CYTOCHROME P450 YJIB-RELATED"/>
    <property type="match status" value="1"/>
</dbReference>
<keyword evidence="7 10" id="KW-0503">Monooxygenase</keyword>
<dbReference type="FunFam" id="1.10.630.10:FF:000018">
    <property type="entry name" value="Cytochrome P450 monooxygenase"/>
    <property type="match status" value="1"/>
</dbReference>
<dbReference type="PANTHER" id="PTHR46696">
    <property type="entry name" value="P450, PUTATIVE (EUROFUNG)-RELATED"/>
    <property type="match status" value="1"/>
</dbReference>
<evidence type="ECO:0000256" key="10">
    <source>
        <dbReference type="RuleBase" id="RU000461"/>
    </source>
</evidence>
<keyword evidence="2 10" id="KW-0349">Heme</keyword>
<evidence type="ECO:0000256" key="6">
    <source>
        <dbReference type="ARBA" id="ARBA00023004"/>
    </source>
</evidence>
<keyword evidence="8" id="KW-0045">Antibiotic biosynthesis</keyword>
<dbReference type="GO" id="GO:0004497">
    <property type="term" value="F:monooxygenase activity"/>
    <property type="evidence" value="ECO:0007669"/>
    <property type="project" value="UniProtKB-KW"/>
</dbReference>
<comment type="similarity">
    <text evidence="1 10">Belongs to the cytochrome P450 family.</text>
</comment>
<keyword evidence="5 10" id="KW-0560">Oxidoreductase</keyword>
<keyword evidence="6 10" id="KW-0408">Iron</keyword>
<dbReference type="PROSITE" id="PS00086">
    <property type="entry name" value="CYTOCHROME_P450"/>
    <property type="match status" value="1"/>
</dbReference>
<dbReference type="Proteomes" id="UP000053246">
    <property type="component" value="Unassembled WGS sequence"/>
</dbReference>
<dbReference type="GO" id="GO:0020037">
    <property type="term" value="F:heme binding"/>
    <property type="evidence" value="ECO:0007669"/>
    <property type="project" value="InterPro"/>
</dbReference>
<comment type="caution">
    <text evidence="12">The sequence shown here is derived from an EMBL/GenBank/DDBJ whole genome shotgun (WGS) entry which is preliminary data.</text>
</comment>
<dbReference type="EMBL" id="LMWI01000002">
    <property type="protein sequence ID" value="KUJ43913.1"/>
    <property type="molecule type" value="Genomic_DNA"/>
</dbReference>
<sequence>MIEIPSAATASPQYPQRRACPYRPAGGYERPVTRVRLYDGRPAWLVTGHETARQVLLDAATFSSDRQHPAFPALAARFEAARAVRNFIGMDPPEHTAQRRMLISGFTAKRVATLRPAITEIVDSLLDEVVRRGPGVDLVATFTLPVPSVVICRLLGVPYADHEFFEHQSRRIAAGTSTAAESADAFGQLKRYLLGLIETKGRGGEDMLDVLVDEQVATGTVTTPDLVDLALLLLVAGHETTASTLALGVALLLEQDGGAVAADPTRVGAVVEEILRHTAVADGVARFATRDTEVAGVRIAAGDAVVVALSAANRDPGPFPDPDRFDPRRGGRQHVTFGHGPHQCIGANLARAELEIALSRLFTRLPTLALAVPVEELGGKEAGGVQGVQRLPVTW</sequence>
<evidence type="ECO:0000256" key="1">
    <source>
        <dbReference type="ARBA" id="ARBA00010617"/>
    </source>
</evidence>
<organism evidence="12 13">
    <name type="scientific">Micromonospora maris</name>
    <dbReference type="NCBI Taxonomy" id="1003110"/>
    <lineage>
        <taxon>Bacteria</taxon>
        <taxon>Bacillati</taxon>
        <taxon>Actinomycetota</taxon>
        <taxon>Actinomycetes</taxon>
        <taxon>Micromonosporales</taxon>
        <taxon>Micromonosporaceae</taxon>
        <taxon>Micromonospora</taxon>
    </lineage>
</organism>
<dbReference type="SUPFAM" id="SSF48264">
    <property type="entry name" value="Cytochrome P450"/>
    <property type="match status" value="1"/>
</dbReference>
<dbReference type="InterPro" id="IPR036396">
    <property type="entry name" value="Cyt_P450_sf"/>
</dbReference>
<dbReference type="GO" id="GO:0005506">
    <property type="term" value="F:iron ion binding"/>
    <property type="evidence" value="ECO:0007669"/>
    <property type="project" value="InterPro"/>
</dbReference>
<dbReference type="CDD" id="cd11030">
    <property type="entry name" value="CYP105-like"/>
    <property type="match status" value="1"/>
</dbReference>
<evidence type="ECO:0000256" key="5">
    <source>
        <dbReference type="ARBA" id="ARBA00023002"/>
    </source>
</evidence>
<evidence type="ECO:0000256" key="9">
    <source>
        <dbReference type="ARBA" id="ARBA00060683"/>
    </source>
</evidence>